<accession>A0A8S1RD80</accession>
<dbReference type="AlphaFoldDB" id="A0A8S1RD80"/>
<reference evidence="1" key="1">
    <citation type="submission" date="2021-01" db="EMBL/GenBank/DDBJ databases">
        <authorList>
            <consortium name="Genoscope - CEA"/>
            <person name="William W."/>
        </authorList>
    </citation>
    <scope>NUCLEOTIDE SEQUENCE</scope>
</reference>
<evidence type="ECO:0000313" key="1">
    <source>
        <dbReference type="EMBL" id="CAD8125323.1"/>
    </source>
</evidence>
<keyword evidence="2" id="KW-1185">Reference proteome</keyword>
<gene>
    <name evidence="1" type="ORF">PSON_ATCC_30995.1.T1580046</name>
</gene>
<organism evidence="1 2">
    <name type="scientific">Paramecium sonneborni</name>
    <dbReference type="NCBI Taxonomy" id="65129"/>
    <lineage>
        <taxon>Eukaryota</taxon>
        <taxon>Sar</taxon>
        <taxon>Alveolata</taxon>
        <taxon>Ciliophora</taxon>
        <taxon>Intramacronucleata</taxon>
        <taxon>Oligohymenophorea</taxon>
        <taxon>Peniculida</taxon>
        <taxon>Parameciidae</taxon>
        <taxon>Paramecium</taxon>
    </lineage>
</organism>
<sequence>MQIKQIGQEIKDKNLHYVILTIKIQILILRSPIDVQYWLFLSLLNQ</sequence>
<protein>
    <submittedName>
        <fullName evidence="1">Uncharacterized protein</fullName>
    </submittedName>
</protein>
<dbReference type="EMBL" id="CAJJDN010000158">
    <property type="protein sequence ID" value="CAD8125323.1"/>
    <property type="molecule type" value="Genomic_DNA"/>
</dbReference>
<name>A0A8S1RD80_9CILI</name>
<proteinExistence type="predicted"/>
<evidence type="ECO:0000313" key="2">
    <source>
        <dbReference type="Proteomes" id="UP000692954"/>
    </source>
</evidence>
<dbReference type="Proteomes" id="UP000692954">
    <property type="component" value="Unassembled WGS sequence"/>
</dbReference>
<comment type="caution">
    <text evidence="1">The sequence shown here is derived from an EMBL/GenBank/DDBJ whole genome shotgun (WGS) entry which is preliminary data.</text>
</comment>